<evidence type="ECO:0000259" key="5">
    <source>
        <dbReference type="PROSITE" id="PS01180"/>
    </source>
</evidence>
<evidence type="ECO:0000256" key="2">
    <source>
        <dbReference type="PROSITE-ProRule" id="PRU00059"/>
    </source>
</evidence>
<evidence type="ECO:0000313" key="6">
    <source>
        <dbReference type="EMBL" id="GFS77727.1"/>
    </source>
</evidence>
<proteinExistence type="predicted"/>
<feature type="chain" id="PRO_5036446986" evidence="4">
    <location>
        <begin position="23"/>
        <end position="442"/>
    </location>
</feature>
<keyword evidence="4" id="KW-0732">Signal</keyword>
<sequence length="442" mass="50228">MFYLNVLIQWFVIFTLQTTVRGKCIFQFHSQQSPMGNFSSPQFPSNYTESLECVYNFQGREHETLKLTFHEFDLEAPFIKGCLTDYIDISTITIIGNKFLVGRYCGDDIPASMLFMNPHAEIIFKTNLVIHRKGFHGSYHFQDEKTIPPPRSTGNVSSCGGTVSGVGGVIVSPGFPYYFPKDVDCIWLIRVDYHMKIYVRILKMQLYGSIANCAEAELTLYDGYSSISFNPKVLQKYCGDLRYYKNVEEQTQLSSRNRLLLRFKTSAAQIMKGEDLDKNAVGFKIVWTAVDFQQEGKCQEFICKESRYCFSSPDNSCAEMRNYCIDKSLVCNGHPNCGNEDYTDEDKCNIPLLAGCGAAGGVLLLSFLIGFCLYRRHSGLRNSNSHSLNMQLRQLEHSPSYSGRPPSGQFYYPGDPNCSVHSASYELLHTKPMARIDKRTMR</sequence>
<dbReference type="InterPro" id="IPR000859">
    <property type="entry name" value="CUB_dom"/>
</dbReference>
<evidence type="ECO:0000256" key="1">
    <source>
        <dbReference type="ARBA" id="ARBA00023157"/>
    </source>
</evidence>
<dbReference type="SUPFAM" id="SSF49854">
    <property type="entry name" value="Spermadhesin, CUB domain"/>
    <property type="match status" value="2"/>
</dbReference>
<dbReference type="InterPro" id="IPR053207">
    <property type="entry name" value="Non-NMDA_GluR_Accessory"/>
</dbReference>
<keyword evidence="3" id="KW-0812">Transmembrane</keyword>
<reference evidence="6" key="1">
    <citation type="submission" date="2020-08" db="EMBL/GenBank/DDBJ databases">
        <title>Multicomponent nature underlies the extraordinary mechanical properties of spider dragline silk.</title>
        <authorList>
            <person name="Kono N."/>
            <person name="Nakamura H."/>
            <person name="Mori M."/>
            <person name="Yoshida Y."/>
            <person name="Ohtoshi R."/>
            <person name="Malay A.D."/>
            <person name="Moran D.A.P."/>
            <person name="Tomita M."/>
            <person name="Numata K."/>
            <person name="Arakawa K."/>
        </authorList>
    </citation>
    <scope>NUCLEOTIDE SEQUENCE</scope>
</reference>
<dbReference type="CDD" id="cd00041">
    <property type="entry name" value="CUB"/>
    <property type="match status" value="2"/>
</dbReference>
<feature type="domain" description="CUB" evidence="5">
    <location>
        <begin position="24"/>
        <end position="142"/>
    </location>
</feature>
<dbReference type="Proteomes" id="UP000887013">
    <property type="component" value="Unassembled WGS sequence"/>
</dbReference>
<evidence type="ECO:0000313" key="7">
    <source>
        <dbReference type="Proteomes" id="UP000887013"/>
    </source>
</evidence>
<dbReference type="AlphaFoldDB" id="A0A8X6T589"/>
<evidence type="ECO:0000256" key="4">
    <source>
        <dbReference type="SAM" id="SignalP"/>
    </source>
</evidence>
<dbReference type="InterPro" id="IPR002172">
    <property type="entry name" value="LDrepeatLR_classA_rpt"/>
</dbReference>
<dbReference type="Gene3D" id="2.60.120.290">
    <property type="entry name" value="Spermadhesin, CUB domain"/>
    <property type="match status" value="2"/>
</dbReference>
<name>A0A8X6T589_NEPPI</name>
<keyword evidence="3" id="KW-1133">Transmembrane helix</keyword>
<evidence type="ECO:0000256" key="3">
    <source>
        <dbReference type="SAM" id="Phobius"/>
    </source>
</evidence>
<dbReference type="Pfam" id="PF00431">
    <property type="entry name" value="CUB"/>
    <property type="match status" value="2"/>
</dbReference>
<comment type="caution">
    <text evidence="2">Lacks conserved residue(s) required for the propagation of feature annotation.</text>
</comment>
<feature type="signal peptide" evidence="4">
    <location>
        <begin position="1"/>
        <end position="22"/>
    </location>
</feature>
<dbReference type="SMART" id="SM00042">
    <property type="entry name" value="CUB"/>
    <property type="match status" value="2"/>
</dbReference>
<accession>A0A8X6T589</accession>
<dbReference type="OrthoDB" id="10020456at2759"/>
<dbReference type="CDD" id="cd00112">
    <property type="entry name" value="LDLa"/>
    <property type="match status" value="1"/>
</dbReference>
<protein>
    <submittedName>
        <fullName evidence="6">CUB domain-containing protein</fullName>
    </submittedName>
</protein>
<dbReference type="GO" id="GO:0005886">
    <property type="term" value="C:plasma membrane"/>
    <property type="evidence" value="ECO:0007669"/>
    <property type="project" value="TreeGrafter"/>
</dbReference>
<feature type="domain" description="CUB" evidence="5">
    <location>
        <begin position="159"/>
        <end position="290"/>
    </location>
</feature>
<dbReference type="PANTHER" id="PTHR47537">
    <property type="entry name" value="CUBILIN"/>
    <property type="match status" value="1"/>
</dbReference>
<keyword evidence="3" id="KW-0472">Membrane</keyword>
<organism evidence="6 7">
    <name type="scientific">Nephila pilipes</name>
    <name type="common">Giant wood spider</name>
    <name type="synonym">Nephila maculata</name>
    <dbReference type="NCBI Taxonomy" id="299642"/>
    <lineage>
        <taxon>Eukaryota</taxon>
        <taxon>Metazoa</taxon>
        <taxon>Ecdysozoa</taxon>
        <taxon>Arthropoda</taxon>
        <taxon>Chelicerata</taxon>
        <taxon>Arachnida</taxon>
        <taxon>Araneae</taxon>
        <taxon>Araneomorphae</taxon>
        <taxon>Entelegynae</taxon>
        <taxon>Araneoidea</taxon>
        <taxon>Nephilidae</taxon>
        <taxon>Nephila</taxon>
    </lineage>
</organism>
<dbReference type="EMBL" id="BMAW01097070">
    <property type="protein sequence ID" value="GFS77727.1"/>
    <property type="molecule type" value="Genomic_DNA"/>
</dbReference>
<gene>
    <name evidence="6" type="primary">AVEN_246603_1</name>
    <name evidence="6" type="ORF">NPIL_55531</name>
</gene>
<feature type="transmembrane region" description="Helical" evidence="3">
    <location>
        <begin position="352"/>
        <end position="374"/>
    </location>
</feature>
<dbReference type="PANTHER" id="PTHR47537:SF2">
    <property type="entry name" value="CUBILIN"/>
    <property type="match status" value="1"/>
</dbReference>
<dbReference type="InterPro" id="IPR035914">
    <property type="entry name" value="Sperma_CUB_dom_sf"/>
</dbReference>
<keyword evidence="1" id="KW-1015">Disulfide bond</keyword>
<keyword evidence="7" id="KW-1185">Reference proteome</keyword>
<comment type="caution">
    <text evidence="6">The sequence shown here is derived from an EMBL/GenBank/DDBJ whole genome shotgun (WGS) entry which is preliminary data.</text>
</comment>
<dbReference type="PROSITE" id="PS01180">
    <property type="entry name" value="CUB"/>
    <property type="match status" value="2"/>
</dbReference>